<evidence type="ECO:0000313" key="1">
    <source>
        <dbReference type="EMBL" id="EYC44347.1"/>
    </source>
</evidence>
<dbReference type="AlphaFoldDB" id="A0A016WYJ4"/>
<proteinExistence type="predicted"/>
<keyword evidence="2" id="KW-1185">Reference proteome</keyword>
<evidence type="ECO:0000313" key="2">
    <source>
        <dbReference type="Proteomes" id="UP000024635"/>
    </source>
</evidence>
<protein>
    <submittedName>
        <fullName evidence="1">Uncharacterized protein</fullName>
    </submittedName>
</protein>
<sequence>MFDLLSICCDLLWNVLEPHLSGCRNPAVVTVGISSYSYDSLVFTCLCCILVLLINCSSTITGQPQHITTFSYLSRSNSAPLP</sequence>
<accession>A0A016WYJ4</accession>
<name>A0A016WYJ4_9BILA</name>
<organism evidence="1 2">
    <name type="scientific">Ancylostoma ceylanicum</name>
    <dbReference type="NCBI Taxonomy" id="53326"/>
    <lineage>
        <taxon>Eukaryota</taxon>
        <taxon>Metazoa</taxon>
        <taxon>Ecdysozoa</taxon>
        <taxon>Nematoda</taxon>
        <taxon>Chromadorea</taxon>
        <taxon>Rhabditida</taxon>
        <taxon>Rhabditina</taxon>
        <taxon>Rhabditomorpha</taxon>
        <taxon>Strongyloidea</taxon>
        <taxon>Ancylostomatidae</taxon>
        <taxon>Ancylostomatinae</taxon>
        <taxon>Ancylostoma</taxon>
    </lineage>
</organism>
<reference evidence="2" key="1">
    <citation type="journal article" date="2015" name="Nat. Genet.">
        <title>The genome and transcriptome of the zoonotic hookworm Ancylostoma ceylanicum identify infection-specific gene families.</title>
        <authorList>
            <person name="Schwarz E.M."/>
            <person name="Hu Y."/>
            <person name="Antoshechkin I."/>
            <person name="Miller M.M."/>
            <person name="Sternberg P.W."/>
            <person name="Aroian R.V."/>
        </authorList>
    </citation>
    <scope>NUCLEOTIDE SEQUENCE</scope>
    <source>
        <strain evidence="2">HY135</strain>
    </source>
</reference>
<comment type="caution">
    <text evidence="1">The sequence shown here is derived from an EMBL/GenBank/DDBJ whole genome shotgun (WGS) entry which is preliminary data.</text>
</comment>
<dbReference type="Proteomes" id="UP000024635">
    <property type="component" value="Unassembled WGS sequence"/>
</dbReference>
<dbReference type="EMBL" id="JARK01000064">
    <property type="protein sequence ID" value="EYC44347.1"/>
    <property type="molecule type" value="Genomic_DNA"/>
</dbReference>
<gene>
    <name evidence="1" type="primary">Acey_s0464.g1932</name>
    <name evidence="1" type="ORF">Y032_0464g1932</name>
</gene>